<feature type="transmembrane region" description="Helical" evidence="1">
    <location>
        <begin position="6"/>
        <end position="27"/>
    </location>
</feature>
<dbReference type="Pfam" id="PF05437">
    <property type="entry name" value="AzlD"/>
    <property type="match status" value="1"/>
</dbReference>
<feature type="transmembrane region" description="Helical" evidence="1">
    <location>
        <begin position="63"/>
        <end position="80"/>
    </location>
</feature>
<sequence length="103" mass="10345">MTATVWWTIAGCTVVTAIIKGIGPVALGGRDVPPRLTGVITLMAPALLAALVVTSTFATGDRWHVGAHTVGVAVGGVVLLRRGPLIVAVVLAVAVTAGLRAIT</sequence>
<evidence type="ECO:0000313" key="3">
    <source>
        <dbReference type="Proteomes" id="UP000265581"/>
    </source>
</evidence>
<keyword evidence="1" id="KW-0812">Transmembrane</keyword>
<dbReference type="OrthoDB" id="4289921at2"/>
<gene>
    <name evidence="2" type="ORF">DX116_19215</name>
</gene>
<evidence type="ECO:0000313" key="2">
    <source>
        <dbReference type="EMBL" id="REK68985.1"/>
    </source>
</evidence>
<comment type="caution">
    <text evidence="2">The sequence shown here is derived from an EMBL/GenBank/DDBJ whole genome shotgun (WGS) entry which is preliminary data.</text>
</comment>
<dbReference type="AlphaFoldDB" id="A0A371NZ53"/>
<dbReference type="InterPro" id="IPR008407">
    <property type="entry name" value="Brnchd-chn_aa_trnsp_AzlD"/>
</dbReference>
<proteinExistence type="predicted"/>
<reference evidence="2 3" key="1">
    <citation type="submission" date="2018-08" db="EMBL/GenBank/DDBJ databases">
        <title>Aeromicrobium sp. M2KJ-4, whole genome shotgun sequence.</title>
        <authorList>
            <person name="Tuo L."/>
        </authorList>
    </citation>
    <scope>NUCLEOTIDE SEQUENCE [LARGE SCALE GENOMIC DNA]</scope>
    <source>
        <strain evidence="2 3">M2KJ-4</strain>
    </source>
</reference>
<keyword evidence="1" id="KW-1133">Transmembrane helix</keyword>
<feature type="transmembrane region" description="Helical" evidence="1">
    <location>
        <begin position="39"/>
        <end position="57"/>
    </location>
</feature>
<keyword evidence="1" id="KW-0472">Membrane</keyword>
<organism evidence="2 3">
    <name type="scientific">Aeromicrobium endophyticum</name>
    <dbReference type="NCBI Taxonomy" id="2292704"/>
    <lineage>
        <taxon>Bacteria</taxon>
        <taxon>Bacillati</taxon>
        <taxon>Actinomycetota</taxon>
        <taxon>Actinomycetes</taxon>
        <taxon>Propionibacteriales</taxon>
        <taxon>Nocardioidaceae</taxon>
        <taxon>Aeromicrobium</taxon>
    </lineage>
</organism>
<evidence type="ECO:0000256" key="1">
    <source>
        <dbReference type="SAM" id="Phobius"/>
    </source>
</evidence>
<keyword evidence="3" id="KW-1185">Reference proteome</keyword>
<dbReference type="EMBL" id="QUBR01000003">
    <property type="protein sequence ID" value="REK68985.1"/>
    <property type="molecule type" value="Genomic_DNA"/>
</dbReference>
<dbReference type="Proteomes" id="UP000265581">
    <property type="component" value="Unassembled WGS sequence"/>
</dbReference>
<protein>
    <submittedName>
        <fullName evidence="2">AzlD domain-containing protein</fullName>
    </submittedName>
</protein>
<feature type="transmembrane region" description="Helical" evidence="1">
    <location>
        <begin position="85"/>
        <end position="102"/>
    </location>
</feature>
<name>A0A371NZ53_9ACTN</name>
<dbReference type="RefSeq" id="WP_119705907.1">
    <property type="nucleotide sequence ID" value="NZ_JBHSOI010000001.1"/>
</dbReference>
<accession>A0A371NZ53</accession>